<dbReference type="SMART" id="SM00420">
    <property type="entry name" value="HTH_DEOR"/>
    <property type="match status" value="1"/>
</dbReference>
<dbReference type="PROSITE" id="PS51000">
    <property type="entry name" value="HTH_DEOR_2"/>
    <property type="match status" value="1"/>
</dbReference>
<sequence length="255" mass="27949">MQSRHRHQRILDILKTNGSVSVEQLVKEFDTSPQTIRADLRDLSSTKKLVRVHGGARSIDRRENLEYEARRQIAADEKVAIGKAAANLIPNNSSMFVNIGTTTEAVCAALSLHKKLLVITNNINVANSLRIYPEIETVIAGGAVRISDGAIVGETAVDFIKQFKVDYAIIGSSALDVDGSLLDFDIREVKVAQAIIQNARTVVLVADSSKFDRSAPVRIGHLSQVDIFVTDRLPNDEIRQICSDCDVTVIEISKS</sequence>
<dbReference type="PANTHER" id="PTHR30363:SF4">
    <property type="entry name" value="GLYCEROL-3-PHOSPHATE REGULON REPRESSOR"/>
    <property type="match status" value="1"/>
</dbReference>
<dbReference type="Pfam" id="PF00455">
    <property type="entry name" value="DeoRC"/>
    <property type="match status" value="1"/>
</dbReference>
<proteinExistence type="predicted"/>
<dbReference type="Proteomes" id="UP001477870">
    <property type="component" value="Unassembled WGS sequence"/>
</dbReference>
<dbReference type="InterPro" id="IPR014036">
    <property type="entry name" value="DeoR-like_C"/>
</dbReference>
<reference evidence="6 7" key="1">
    <citation type="submission" date="2024-03" db="EMBL/GenBank/DDBJ databases">
        <title>Community enrichment and isolation of bacterial strains for fucoidan degradation.</title>
        <authorList>
            <person name="Sichert A."/>
        </authorList>
    </citation>
    <scope>NUCLEOTIDE SEQUENCE [LARGE SCALE GENOMIC DNA]</scope>
    <source>
        <strain evidence="6 7">AS62</strain>
    </source>
</reference>
<dbReference type="InterPro" id="IPR036388">
    <property type="entry name" value="WH-like_DNA-bd_sf"/>
</dbReference>
<name>A0ABU9T592_9HYPH</name>
<dbReference type="InterPro" id="IPR001034">
    <property type="entry name" value="DeoR_HTH"/>
</dbReference>
<dbReference type="GO" id="GO:0003677">
    <property type="term" value="F:DNA binding"/>
    <property type="evidence" value="ECO:0007669"/>
    <property type="project" value="UniProtKB-KW"/>
</dbReference>
<dbReference type="PROSITE" id="PS00894">
    <property type="entry name" value="HTH_DEOR_1"/>
    <property type="match status" value="1"/>
</dbReference>
<dbReference type="EMBL" id="JBBMQO010000003">
    <property type="protein sequence ID" value="MEM5501292.1"/>
    <property type="molecule type" value="Genomic_DNA"/>
</dbReference>
<dbReference type="InterPro" id="IPR037171">
    <property type="entry name" value="NagB/RpiA_transferase-like"/>
</dbReference>
<dbReference type="SUPFAM" id="SSF100950">
    <property type="entry name" value="NagB/RpiA/CoA transferase-like"/>
    <property type="match status" value="1"/>
</dbReference>
<feature type="domain" description="HTH deoR-type" evidence="5">
    <location>
        <begin position="3"/>
        <end position="58"/>
    </location>
</feature>
<keyword evidence="7" id="KW-1185">Reference proteome</keyword>
<dbReference type="InterPro" id="IPR050313">
    <property type="entry name" value="Carb_Metab_HTH_regulators"/>
</dbReference>
<protein>
    <submittedName>
        <fullName evidence="6">DeoR/GlpR family DNA-binding transcription regulator</fullName>
    </submittedName>
</protein>
<dbReference type="Pfam" id="PF08220">
    <property type="entry name" value="HTH_DeoR"/>
    <property type="match status" value="1"/>
</dbReference>
<dbReference type="Gene3D" id="3.40.50.1360">
    <property type="match status" value="1"/>
</dbReference>
<dbReference type="PRINTS" id="PR00037">
    <property type="entry name" value="HTHLACR"/>
</dbReference>
<organism evidence="6 7">
    <name type="scientific">Ahrensia kielensis</name>
    <dbReference type="NCBI Taxonomy" id="76980"/>
    <lineage>
        <taxon>Bacteria</taxon>
        <taxon>Pseudomonadati</taxon>
        <taxon>Pseudomonadota</taxon>
        <taxon>Alphaproteobacteria</taxon>
        <taxon>Hyphomicrobiales</taxon>
        <taxon>Ahrensiaceae</taxon>
        <taxon>Ahrensia</taxon>
    </lineage>
</organism>
<accession>A0ABU9T592</accession>
<evidence type="ECO:0000256" key="3">
    <source>
        <dbReference type="ARBA" id="ARBA00023125"/>
    </source>
</evidence>
<evidence type="ECO:0000256" key="4">
    <source>
        <dbReference type="ARBA" id="ARBA00023163"/>
    </source>
</evidence>
<evidence type="ECO:0000256" key="1">
    <source>
        <dbReference type="ARBA" id="ARBA00022491"/>
    </source>
</evidence>
<keyword evidence="4" id="KW-0804">Transcription</keyword>
<keyword evidence="2" id="KW-0805">Transcription regulation</keyword>
<dbReference type="InterPro" id="IPR036390">
    <property type="entry name" value="WH_DNA-bd_sf"/>
</dbReference>
<comment type="caution">
    <text evidence="6">The sequence shown here is derived from an EMBL/GenBank/DDBJ whole genome shotgun (WGS) entry which is preliminary data.</text>
</comment>
<dbReference type="PANTHER" id="PTHR30363">
    <property type="entry name" value="HTH-TYPE TRANSCRIPTIONAL REGULATOR SRLR-RELATED"/>
    <property type="match status" value="1"/>
</dbReference>
<dbReference type="InterPro" id="IPR018356">
    <property type="entry name" value="Tscrpt_reg_HTH_DeoR_CS"/>
</dbReference>
<gene>
    <name evidence="6" type="ORF">WNY59_06780</name>
</gene>
<dbReference type="SMART" id="SM01134">
    <property type="entry name" value="DeoRC"/>
    <property type="match status" value="1"/>
</dbReference>
<dbReference type="SUPFAM" id="SSF46785">
    <property type="entry name" value="Winged helix' DNA-binding domain"/>
    <property type="match status" value="1"/>
</dbReference>
<evidence type="ECO:0000313" key="6">
    <source>
        <dbReference type="EMBL" id="MEM5501292.1"/>
    </source>
</evidence>
<evidence type="ECO:0000259" key="5">
    <source>
        <dbReference type="PROSITE" id="PS51000"/>
    </source>
</evidence>
<keyword evidence="1" id="KW-0678">Repressor</keyword>
<dbReference type="RefSeq" id="WP_026481451.1">
    <property type="nucleotide sequence ID" value="NZ_JBBMQO010000003.1"/>
</dbReference>
<evidence type="ECO:0000313" key="7">
    <source>
        <dbReference type="Proteomes" id="UP001477870"/>
    </source>
</evidence>
<dbReference type="Gene3D" id="1.10.10.10">
    <property type="entry name" value="Winged helix-like DNA-binding domain superfamily/Winged helix DNA-binding domain"/>
    <property type="match status" value="1"/>
</dbReference>
<evidence type="ECO:0000256" key="2">
    <source>
        <dbReference type="ARBA" id="ARBA00023015"/>
    </source>
</evidence>
<keyword evidence="3 6" id="KW-0238">DNA-binding</keyword>